<keyword evidence="2" id="KW-0560">Oxidoreductase</keyword>
<dbReference type="InterPro" id="IPR004360">
    <property type="entry name" value="Glyas_Fos-R_dOase_dom"/>
</dbReference>
<organism evidence="2 3">
    <name type="scientific">Qipengyuania citrea LAMA 915</name>
    <dbReference type="NCBI Taxonomy" id="1306953"/>
    <lineage>
        <taxon>Bacteria</taxon>
        <taxon>Pseudomonadati</taxon>
        <taxon>Pseudomonadota</taxon>
        <taxon>Alphaproteobacteria</taxon>
        <taxon>Sphingomonadales</taxon>
        <taxon>Erythrobacteraceae</taxon>
        <taxon>Qipengyuania</taxon>
    </lineage>
</organism>
<protein>
    <submittedName>
        <fullName evidence="2">Biphenyl-2,3-diol 1,2-dioxygenase 3</fullName>
    </submittedName>
</protein>
<dbReference type="InterPro" id="IPR037523">
    <property type="entry name" value="VOC_core"/>
</dbReference>
<reference evidence="2" key="1">
    <citation type="submission" date="2015-02" db="EMBL/GenBank/DDBJ databases">
        <authorList>
            <person name="Chooi Y.-H."/>
        </authorList>
    </citation>
    <scope>NUCLEOTIDE SEQUENCE [LARGE SCALE GENOMIC DNA]</scope>
    <source>
        <strain evidence="2">LAMA 915</strain>
    </source>
</reference>
<dbReference type="SUPFAM" id="SSF54593">
    <property type="entry name" value="Glyoxalase/Bleomycin resistance protein/Dihydroxybiphenyl dioxygenase"/>
    <property type="match status" value="1"/>
</dbReference>
<sequence>MPMPTPKPVHVVYRTCRFAEMLDWYAQVFGSEVVYQNPALAFITHDDEHHRFAFADLNVIAPGVDPEDRGRVGVDHVAYDCPSMRELLEAYDDLKARGIAPYWCVNHGMSASLYYADPDGNQLEFSVDCFASKAECTAYFKGDAIGENPVGVEFDPDEWLEKLRGGMAEAKLLKIDRKAPASPIRGKLMEMTDG</sequence>
<dbReference type="Proteomes" id="UP000037446">
    <property type="component" value="Unassembled WGS sequence"/>
</dbReference>
<name>A0A0L1KDW3_9SPHN</name>
<dbReference type="PROSITE" id="PS51819">
    <property type="entry name" value="VOC"/>
    <property type="match status" value="1"/>
</dbReference>
<gene>
    <name evidence="2" type="ORF">J121_1958</name>
</gene>
<dbReference type="Pfam" id="PF00903">
    <property type="entry name" value="Glyoxalase"/>
    <property type="match status" value="1"/>
</dbReference>
<keyword evidence="2" id="KW-0223">Dioxygenase</keyword>
<dbReference type="InterPro" id="IPR029068">
    <property type="entry name" value="Glyas_Bleomycin-R_OHBP_Dase"/>
</dbReference>
<evidence type="ECO:0000313" key="2">
    <source>
        <dbReference type="EMBL" id="KNH02047.1"/>
    </source>
</evidence>
<dbReference type="Gene3D" id="3.10.180.10">
    <property type="entry name" value="2,3-Dihydroxybiphenyl 1,2-Dioxygenase, domain 1"/>
    <property type="match status" value="1"/>
</dbReference>
<dbReference type="EMBL" id="JYNE01000024">
    <property type="protein sequence ID" value="KNH02047.1"/>
    <property type="molecule type" value="Genomic_DNA"/>
</dbReference>
<dbReference type="STRING" id="1306953.J121_1958"/>
<dbReference type="AlphaFoldDB" id="A0A0L1KDW3"/>
<evidence type="ECO:0000313" key="3">
    <source>
        <dbReference type="Proteomes" id="UP000037446"/>
    </source>
</evidence>
<accession>A0A0L1KDW3</accession>
<dbReference type="GO" id="GO:0051213">
    <property type="term" value="F:dioxygenase activity"/>
    <property type="evidence" value="ECO:0007669"/>
    <property type="project" value="UniProtKB-KW"/>
</dbReference>
<dbReference type="RefSeq" id="WP_050600383.1">
    <property type="nucleotide sequence ID" value="NZ_JYNE01000024.1"/>
</dbReference>
<proteinExistence type="predicted"/>
<comment type="caution">
    <text evidence="2">The sequence shown here is derived from an EMBL/GenBank/DDBJ whole genome shotgun (WGS) entry which is preliminary data.</text>
</comment>
<evidence type="ECO:0000259" key="1">
    <source>
        <dbReference type="PROSITE" id="PS51819"/>
    </source>
</evidence>
<dbReference type="PATRIC" id="fig|1306953.7.peg.2021"/>
<feature type="domain" description="VOC" evidence="1">
    <location>
        <begin position="7"/>
        <end position="128"/>
    </location>
</feature>